<keyword evidence="8 14" id="KW-0418">Kinase</keyword>
<dbReference type="UniPathway" id="UPA00277">
    <property type="reaction ID" value="UER00407"/>
</dbReference>
<dbReference type="EMBL" id="DF967972">
    <property type="protein sequence ID" value="GAP14085.1"/>
    <property type="molecule type" value="Genomic_DNA"/>
</dbReference>
<evidence type="ECO:0000256" key="7">
    <source>
        <dbReference type="ARBA" id="ARBA00022741"/>
    </source>
</evidence>
<keyword evidence="7 14" id="KW-0547">Nucleotide-binding</keyword>
<dbReference type="GO" id="GO:0005524">
    <property type="term" value="F:ATP binding"/>
    <property type="evidence" value="ECO:0007669"/>
    <property type="project" value="UniProtKB-UniRule"/>
</dbReference>
<protein>
    <recommendedName>
        <fullName evidence="14">Riboflavin biosynthesis protein</fullName>
    </recommendedName>
    <domain>
        <recommendedName>
            <fullName evidence="14">Riboflavin kinase</fullName>
            <ecNumber evidence="14">2.7.1.26</ecNumber>
        </recommendedName>
        <alternativeName>
            <fullName evidence="14">Flavokinase</fullName>
        </alternativeName>
    </domain>
    <domain>
        <recommendedName>
            <fullName evidence="14">FMN adenylyltransferase</fullName>
            <ecNumber evidence="14">2.7.7.2</ecNumber>
        </recommendedName>
        <alternativeName>
            <fullName evidence="14">FAD pyrophosphorylase</fullName>
        </alternativeName>
        <alternativeName>
            <fullName evidence="14">FAD synthase</fullName>
        </alternativeName>
    </domain>
</protein>
<dbReference type="STRING" id="360412.LARV_01847"/>
<keyword evidence="6 14" id="KW-0548">Nucleotidyltransferase</keyword>
<dbReference type="AlphaFoldDB" id="A0A0S7BJW2"/>
<dbReference type="CDD" id="cd02064">
    <property type="entry name" value="FAD_synthetase_N"/>
    <property type="match status" value="1"/>
</dbReference>
<dbReference type="EC" id="2.7.1.26" evidence="14"/>
<dbReference type="InterPro" id="IPR002606">
    <property type="entry name" value="Riboflavin_kinase_bac"/>
</dbReference>
<dbReference type="Pfam" id="PF06574">
    <property type="entry name" value="FAD_syn"/>
    <property type="match status" value="1"/>
</dbReference>
<comment type="catalytic activity">
    <reaction evidence="12 14">
        <text>riboflavin + ATP = FMN + ADP + H(+)</text>
        <dbReference type="Rhea" id="RHEA:14357"/>
        <dbReference type="ChEBI" id="CHEBI:15378"/>
        <dbReference type="ChEBI" id="CHEBI:30616"/>
        <dbReference type="ChEBI" id="CHEBI:57986"/>
        <dbReference type="ChEBI" id="CHEBI:58210"/>
        <dbReference type="ChEBI" id="CHEBI:456216"/>
        <dbReference type="EC" id="2.7.1.26"/>
    </reaction>
</comment>
<dbReference type="UniPathway" id="UPA00276">
    <property type="reaction ID" value="UER00406"/>
</dbReference>
<evidence type="ECO:0000256" key="2">
    <source>
        <dbReference type="ARBA" id="ARBA00005201"/>
    </source>
</evidence>
<dbReference type="InterPro" id="IPR023465">
    <property type="entry name" value="Riboflavin_kinase_dom_sf"/>
</dbReference>
<dbReference type="RefSeq" id="WP_075073373.1">
    <property type="nucleotide sequence ID" value="NZ_DF967972.1"/>
</dbReference>
<dbReference type="GO" id="GO:0009231">
    <property type="term" value="P:riboflavin biosynthetic process"/>
    <property type="evidence" value="ECO:0007669"/>
    <property type="project" value="InterPro"/>
</dbReference>
<keyword evidence="5 14" id="KW-0808">Transferase</keyword>
<keyword evidence="17" id="KW-1185">Reference proteome</keyword>
<evidence type="ECO:0000256" key="1">
    <source>
        <dbReference type="ARBA" id="ARBA00004726"/>
    </source>
</evidence>
<dbReference type="InterPro" id="IPR023468">
    <property type="entry name" value="Riboflavin_kinase"/>
</dbReference>
<dbReference type="Proteomes" id="UP000055060">
    <property type="component" value="Unassembled WGS sequence"/>
</dbReference>
<name>A0A0S7BJW2_9CHLR</name>
<gene>
    <name evidence="16" type="ORF">LARV_01847</name>
</gene>
<evidence type="ECO:0000256" key="12">
    <source>
        <dbReference type="ARBA" id="ARBA00047880"/>
    </source>
</evidence>
<sequence>MPHHRTLDEIKLDRSWLSIGVFDGVHLGHQSLLRRLVEGAHAEGLPAVVVTFFPHPVVVLHDLQDPVYLSMPDERAELLTEAGVDEVVTLEFDRHLASRTAAEFMGMMKEHLGVVHLCAGYDFALGRGREGNLSVLRQLGNQMGFTIEVIQPVSGLKNEVISSSHIRDLLSQGEVHTAGDLLGRHYTIDGIVSHGDGRGHGLGFPTANISIPEQRLAPGRGVYATWIWLRNERFPAVTNIGLRPTFENQPVLPRIEAHILDLPDDPDLYGQPVRLEFVEFLRPELRFPHIQSLIDQINKDIQRSREVFDHDR</sequence>
<evidence type="ECO:0000256" key="9">
    <source>
        <dbReference type="ARBA" id="ARBA00022827"/>
    </source>
</evidence>
<dbReference type="NCBIfam" id="NF004160">
    <property type="entry name" value="PRK05627.1-3"/>
    <property type="match status" value="1"/>
</dbReference>
<evidence type="ECO:0000256" key="6">
    <source>
        <dbReference type="ARBA" id="ARBA00022695"/>
    </source>
</evidence>
<proteinExistence type="inferred from homology"/>
<keyword evidence="11" id="KW-0511">Multifunctional enzyme</keyword>
<dbReference type="EC" id="2.7.7.2" evidence="14"/>
<dbReference type="GO" id="GO:0009398">
    <property type="term" value="P:FMN biosynthetic process"/>
    <property type="evidence" value="ECO:0007669"/>
    <property type="project" value="UniProtKB-UniRule"/>
</dbReference>
<dbReference type="SMART" id="SM00904">
    <property type="entry name" value="Flavokinase"/>
    <property type="match status" value="1"/>
</dbReference>
<keyword evidence="10 14" id="KW-0067">ATP-binding</keyword>
<keyword evidence="4 14" id="KW-0288">FMN</keyword>
<keyword evidence="3 14" id="KW-0285">Flavoprotein</keyword>
<accession>A0A0S7BJW2</accession>
<dbReference type="InterPro" id="IPR015864">
    <property type="entry name" value="FAD_synthase"/>
</dbReference>
<dbReference type="FunFam" id="3.40.50.620:FF:000021">
    <property type="entry name" value="Riboflavin biosynthesis protein"/>
    <property type="match status" value="1"/>
</dbReference>
<dbReference type="InterPro" id="IPR014729">
    <property type="entry name" value="Rossmann-like_a/b/a_fold"/>
</dbReference>
<dbReference type="GO" id="GO:0006747">
    <property type="term" value="P:FAD biosynthetic process"/>
    <property type="evidence" value="ECO:0007669"/>
    <property type="project" value="UniProtKB-UniRule"/>
</dbReference>
<dbReference type="PANTHER" id="PTHR22749:SF6">
    <property type="entry name" value="RIBOFLAVIN KINASE"/>
    <property type="match status" value="1"/>
</dbReference>
<evidence type="ECO:0000256" key="13">
    <source>
        <dbReference type="ARBA" id="ARBA00049494"/>
    </source>
</evidence>
<organism evidence="16">
    <name type="scientific">Longilinea arvoryzae</name>
    <dbReference type="NCBI Taxonomy" id="360412"/>
    <lineage>
        <taxon>Bacteria</taxon>
        <taxon>Bacillati</taxon>
        <taxon>Chloroflexota</taxon>
        <taxon>Anaerolineae</taxon>
        <taxon>Anaerolineales</taxon>
        <taxon>Anaerolineaceae</taxon>
        <taxon>Longilinea</taxon>
    </lineage>
</organism>
<dbReference type="GO" id="GO:0003919">
    <property type="term" value="F:FMN adenylyltransferase activity"/>
    <property type="evidence" value="ECO:0007669"/>
    <property type="project" value="UniProtKB-UniRule"/>
</dbReference>
<evidence type="ECO:0000256" key="5">
    <source>
        <dbReference type="ARBA" id="ARBA00022679"/>
    </source>
</evidence>
<evidence type="ECO:0000259" key="15">
    <source>
        <dbReference type="SMART" id="SM00904"/>
    </source>
</evidence>
<dbReference type="SUPFAM" id="SSF82114">
    <property type="entry name" value="Riboflavin kinase-like"/>
    <property type="match status" value="1"/>
</dbReference>
<evidence type="ECO:0000313" key="16">
    <source>
        <dbReference type="EMBL" id="GAP14085.1"/>
    </source>
</evidence>
<dbReference type="SUPFAM" id="SSF52374">
    <property type="entry name" value="Nucleotidylyl transferase"/>
    <property type="match status" value="1"/>
</dbReference>
<comment type="pathway">
    <text evidence="2 14">Cofactor biosynthesis; FMN biosynthesis; FMN from riboflavin (ATP route): step 1/1.</text>
</comment>
<dbReference type="Gene3D" id="2.40.30.30">
    <property type="entry name" value="Riboflavin kinase-like"/>
    <property type="match status" value="1"/>
</dbReference>
<comment type="similarity">
    <text evidence="14">Belongs to the ribF family.</text>
</comment>
<evidence type="ECO:0000256" key="10">
    <source>
        <dbReference type="ARBA" id="ARBA00022840"/>
    </source>
</evidence>
<dbReference type="PIRSF" id="PIRSF004491">
    <property type="entry name" value="FAD_Synth"/>
    <property type="match status" value="1"/>
</dbReference>
<comment type="catalytic activity">
    <reaction evidence="13 14">
        <text>FMN + ATP + H(+) = FAD + diphosphate</text>
        <dbReference type="Rhea" id="RHEA:17237"/>
        <dbReference type="ChEBI" id="CHEBI:15378"/>
        <dbReference type="ChEBI" id="CHEBI:30616"/>
        <dbReference type="ChEBI" id="CHEBI:33019"/>
        <dbReference type="ChEBI" id="CHEBI:57692"/>
        <dbReference type="ChEBI" id="CHEBI:58210"/>
        <dbReference type="EC" id="2.7.7.2"/>
    </reaction>
</comment>
<dbReference type="Pfam" id="PF01687">
    <property type="entry name" value="Flavokinase"/>
    <property type="match status" value="1"/>
</dbReference>
<dbReference type="NCBIfam" id="TIGR00083">
    <property type="entry name" value="ribF"/>
    <property type="match status" value="1"/>
</dbReference>
<evidence type="ECO:0000256" key="11">
    <source>
        <dbReference type="ARBA" id="ARBA00023268"/>
    </source>
</evidence>
<dbReference type="GO" id="GO:0008531">
    <property type="term" value="F:riboflavin kinase activity"/>
    <property type="evidence" value="ECO:0007669"/>
    <property type="project" value="UniProtKB-UniRule"/>
</dbReference>
<evidence type="ECO:0000256" key="4">
    <source>
        <dbReference type="ARBA" id="ARBA00022643"/>
    </source>
</evidence>
<evidence type="ECO:0000313" key="17">
    <source>
        <dbReference type="Proteomes" id="UP000055060"/>
    </source>
</evidence>
<reference evidence="16" key="1">
    <citation type="submission" date="2015-07" db="EMBL/GenBank/DDBJ databases">
        <title>Draft Genome Sequences of Anaerolinea thermolimosa IMO-1, Bellilinea caldifistulae GOMI-1, Leptolinea tardivitalis YMTK-2, Levilinea saccharolytica KIBI-1,Longilinea arvoryzae KOME-1, Previously Described as Members of the Anaerolineaceae (Chloroflexi).</title>
        <authorList>
            <person name="Sekiguchi Y."/>
            <person name="Ohashi A."/>
            <person name="Matsuura N."/>
            <person name="Tourlousse M.D."/>
        </authorList>
    </citation>
    <scope>NUCLEOTIDE SEQUENCE [LARGE SCALE GENOMIC DNA]</scope>
    <source>
        <strain evidence="16">KOME-1</strain>
    </source>
</reference>
<feature type="domain" description="Riboflavin kinase" evidence="15">
    <location>
        <begin position="181"/>
        <end position="309"/>
    </location>
</feature>
<evidence type="ECO:0000256" key="14">
    <source>
        <dbReference type="PIRNR" id="PIRNR004491"/>
    </source>
</evidence>
<evidence type="ECO:0000256" key="8">
    <source>
        <dbReference type="ARBA" id="ARBA00022777"/>
    </source>
</evidence>
<keyword evidence="9 14" id="KW-0274">FAD</keyword>
<comment type="pathway">
    <text evidence="1 14">Cofactor biosynthesis; FAD biosynthesis; FAD from FMN: step 1/1.</text>
</comment>
<dbReference type="PANTHER" id="PTHR22749">
    <property type="entry name" value="RIBOFLAVIN KINASE/FMN ADENYLYLTRANSFERASE"/>
    <property type="match status" value="1"/>
</dbReference>
<evidence type="ECO:0000256" key="3">
    <source>
        <dbReference type="ARBA" id="ARBA00022630"/>
    </source>
</evidence>
<dbReference type="OrthoDB" id="9803667at2"/>
<dbReference type="Gene3D" id="3.40.50.620">
    <property type="entry name" value="HUPs"/>
    <property type="match status" value="1"/>
</dbReference>
<dbReference type="InterPro" id="IPR015865">
    <property type="entry name" value="Riboflavin_kinase_bac/euk"/>
</dbReference>